<evidence type="ECO:0000256" key="1">
    <source>
        <dbReference type="SAM" id="Phobius"/>
    </source>
</evidence>
<gene>
    <name evidence="2" type="ORF">JOF43_001221</name>
</gene>
<feature type="transmembrane region" description="Helical" evidence="1">
    <location>
        <begin position="87"/>
        <end position="110"/>
    </location>
</feature>
<keyword evidence="3" id="KW-1185">Reference proteome</keyword>
<dbReference type="EMBL" id="JAGIOD010000001">
    <property type="protein sequence ID" value="MBP2381264.1"/>
    <property type="molecule type" value="Genomic_DNA"/>
</dbReference>
<comment type="caution">
    <text evidence="2">The sequence shown here is derived from an EMBL/GenBank/DDBJ whole genome shotgun (WGS) entry which is preliminary data.</text>
</comment>
<reference evidence="2 3" key="1">
    <citation type="submission" date="2021-03" db="EMBL/GenBank/DDBJ databases">
        <title>Sequencing the genomes of 1000 actinobacteria strains.</title>
        <authorList>
            <person name="Klenk H.-P."/>
        </authorList>
    </citation>
    <scope>NUCLEOTIDE SEQUENCE [LARGE SCALE GENOMIC DNA]</scope>
    <source>
        <strain evidence="2 3">DSM 14566</strain>
    </source>
</reference>
<protein>
    <submittedName>
        <fullName evidence="2">Membrane protein</fullName>
    </submittedName>
</protein>
<feature type="transmembrane region" description="Helical" evidence="1">
    <location>
        <begin position="122"/>
        <end position="143"/>
    </location>
</feature>
<accession>A0ABS4X0L4</accession>
<feature type="transmembrane region" description="Helical" evidence="1">
    <location>
        <begin position="287"/>
        <end position="309"/>
    </location>
</feature>
<proteinExistence type="predicted"/>
<keyword evidence="1" id="KW-0812">Transmembrane</keyword>
<name>A0ABS4X0L4_9MICO</name>
<dbReference type="RefSeq" id="WP_209900285.1">
    <property type="nucleotide sequence ID" value="NZ_BAAAJW010000021.1"/>
</dbReference>
<organism evidence="2 3">
    <name type="scientific">Brachybacterium sacelli</name>
    <dbReference type="NCBI Taxonomy" id="173364"/>
    <lineage>
        <taxon>Bacteria</taxon>
        <taxon>Bacillati</taxon>
        <taxon>Actinomycetota</taxon>
        <taxon>Actinomycetes</taxon>
        <taxon>Micrococcales</taxon>
        <taxon>Dermabacteraceae</taxon>
        <taxon>Brachybacterium</taxon>
    </lineage>
</organism>
<keyword evidence="1" id="KW-0472">Membrane</keyword>
<dbReference type="InterPro" id="IPR047928">
    <property type="entry name" value="Perm_prefix_1"/>
</dbReference>
<sequence length="317" mass="34278">MTTDLTERYISATIASLPPETQDDVRAELGTAVTDAIEARLDQGEDPAEAERTVLTELGDPAALAAGYADRPLHLLGPRYYLTWWRLLKLLLAIVPACVAGAVALAQVIAGADVGEIIGQTIAVTISATLHLIFWVTLVFVILERTGAETGHRWDVDQLPESRPTGTGRADLIASVVFGGLGVGALLWDRFRGVVRIDGDAVPVLHPDLWPWALMGLFAIIAAEVALAGLLYTRARWSTGPAVLNTALAMLFLGWALTLFAADRLLNQEFLDLVLRDHGVEPGSMRVLGIILVFSLVGIAVWDVIDGWLKARRDARH</sequence>
<dbReference type="NCBIfam" id="NF038403">
    <property type="entry name" value="perm_prefix_1"/>
    <property type="match status" value="1"/>
</dbReference>
<evidence type="ECO:0000313" key="3">
    <source>
        <dbReference type="Proteomes" id="UP001519290"/>
    </source>
</evidence>
<keyword evidence="1" id="KW-1133">Transmembrane helix</keyword>
<dbReference type="Proteomes" id="UP001519290">
    <property type="component" value="Unassembled WGS sequence"/>
</dbReference>
<feature type="transmembrane region" description="Helical" evidence="1">
    <location>
        <begin position="209"/>
        <end position="231"/>
    </location>
</feature>
<evidence type="ECO:0000313" key="2">
    <source>
        <dbReference type="EMBL" id="MBP2381264.1"/>
    </source>
</evidence>
<feature type="transmembrane region" description="Helical" evidence="1">
    <location>
        <begin position="243"/>
        <end position="262"/>
    </location>
</feature>
<feature type="transmembrane region" description="Helical" evidence="1">
    <location>
        <begin position="172"/>
        <end position="189"/>
    </location>
</feature>